<reference evidence="3 4" key="1">
    <citation type="submission" date="2024-05" db="EMBL/GenBank/DDBJ databases">
        <authorList>
            <person name="Park S."/>
        </authorList>
    </citation>
    <scope>NUCLEOTIDE SEQUENCE [LARGE SCALE GENOMIC DNA]</scope>
    <source>
        <strain evidence="3 4">DGU5</strain>
    </source>
</reference>
<sequence>MYLSRIRIENFRNFRDLDVALGGNVVIVGENRVGKSNLLFGLRLIFDPSLPDSSRQLGLADFWDGLEEITSETIMTVSVEIKDFEDDPDVLAVLTDFRLDDDPDTVRLTYKLRATPGLDHAPASDDDFSFICFGGESEAKRFGHDLRRRITMDLLPALRDAEGDLAAWRRSPLRPLVEDAFVAIDAAKLKEIGEKIAEASKAAIEFGEVKALEGRIAELFLAMAGAKQDVKPSLGFSATDAARINRQIRLLIDEGRRGVADASLGSANLIFLTLKLLDLQRLIETNKRDHSLLAIEEPEAHLHPHLQRLVYKHLFETIVKGAAAEDAETEEEDTGADEGEPMSVILTTHSPHIASVAPLESLLLLRADADQGTWGYSTAATDFTEAEEEDLSRYLDVTRAEMVFARGVLLVEGDAERFLIPTLAEELDISLDEHGVSVCSVAGTNFQPYVKLLCALGIPFAVITDFDMIDGRPRSYKRCLKLTRTIDTARGGADTDGLIAAIKAIDNYDETYEKFEDFGLFVNDSTLETEMFGGDYAEAMIATLREHNFSAERLALLDAWETKPSDVDAKILIKMIEQMGKGRFAQRLASRIKGLTVPHYIANAINHVIGLV</sequence>
<dbReference type="Pfam" id="PF20469">
    <property type="entry name" value="OLD-like_TOPRIM"/>
    <property type="match status" value="1"/>
</dbReference>
<evidence type="ECO:0000313" key="3">
    <source>
        <dbReference type="EMBL" id="MEN7537254.1"/>
    </source>
</evidence>
<dbReference type="CDD" id="cd01026">
    <property type="entry name" value="TOPRIM_OLD"/>
    <property type="match status" value="1"/>
</dbReference>
<dbReference type="Gene3D" id="3.40.50.300">
    <property type="entry name" value="P-loop containing nucleotide triphosphate hydrolases"/>
    <property type="match status" value="1"/>
</dbReference>
<dbReference type="EMBL" id="JBDLBR010000002">
    <property type="protein sequence ID" value="MEN7537254.1"/>
    <property type="molecule type" value="Genomic_DNA"/>
</dbReference>
<dbReference type="PANTHER" id="PTHR43581:SF4">
    <property type="entry name" value="ATP_GTP PHOSPHATASE"/>
    <property type="match status" value="1"/>
</dbReference>
<dbReference type="RefSeq" id="WP_346784698.1">
    <property type="nucleotide sequence ID" value="NZ_JBDLBR010000002.1"/>
</dbReference>
<proteinExistence type="predicted"/>
<gene>
    <name evidence="3" type="ORF">ABDJ38_08715</name>
</gene>
<evidence type="ECO:0000259" key="2">
    <source>
        <dbReference type="Pfam" id="PF20469"/>
    </source>
</evidence>
<dbReference type="InterPro" id="IPR034139">
    <property type="entry name" value="TOPRIM_OLD"/>
</dbReference>
<accession>A0ABV0CWL6</accession>
<dbReference type="PANTHER" id="PTHR43581">
    <property type="entry name" value="ATP/GTP PHOSPHATASE"/>
    <property type="match status" value="1"/>
</dbReference>
<dbReference type="Proteomes" id="UP001484535">
    <property type="component" value="Unassembled WGS sequence"/>
</dbReference>
<feature type="domain" description="Endonuclease GajA/Old nuclease/RecF-like AAA" evidence="1">
    <location>
        <begin position="188"/>
        <end position="354"/>
    </location>
</feature>
<feature type="domain" description="OLD protein-like TOPRIM" evidence="2">
    <location>
        <begin position="404"/>
        <end position="467"/>
    </location>
</feature>
<dbReference type="InterPro" id="IPR041685">
    <property type="entry name" value="AAA_GajA/Old/RecF-like"/>
</dbReference>
<dbReference type="InterPro" id="IPR051396">
    <property type="entry name" value="Bact_Antivir_Def_Nuclease"/>
</dbReference>
<protein>
    <submittedName>
        <fullName evidence="3">AAA family ATPase</fullName>
    </submittedName>
</protein>
<evidence type="ECO:0000259" key="1">
    <source>
        <dbReference type="Pfam" id="PF13175"/>
    </source>
</evidence>
<organism evidence="3 4">
    <name type="scientific">Aurantiacibacter flavus</name>
    <dbReference type="NCBI Taxonomy" id="3145232"/>
    <lineage>
        <taxon>Bacteria</taxon>
        <taxon>Pseudomonadati</taxon>
        <taxon>Pseudomonadota</taxon>
        <taxon>Alphaproteobacteria</taxon>
        <taxon>Sphingomonadales</taxon>
        <taxon>Erythrobacteraceae</taxon>
        <taxon>Aurantiacibacter</taxon>
    </lineage>
</organism>
<dbReference type="SUPFAM" id="SSF52540">
    <property type="entry name" value="P-loop containing nucleoside triphosphate hydrolases"/>
    <property type="match status" value="1"/>
</dbReference>
<name>A0ABV0CWL6_9SPHN</name>
<keyword evidence="4" id="KW-1185">Reference proteome</keyword>
<evidence type="ECO:0000313" key="4">
    <source>
        <dbReference type="Proteomes" id="UP001484535"/>
    </source>
</evidence>
<dbReference type="Pfam" id="PF13175">
    <property type="entry name" value="AAA_15"/>
    <property type="match status" value="2"/>
</dbReference>
<dbReference type="InterPro" id="IPR027417">
    <property type="entry name" value="P-loop_NTPase"/>
</dbReference>
<comment type="caution">
    <text evidence="3">The sequence shown here is derived from an EMBL/GenBank/DDBJ whole genome shotgun (WGS) entry which is preliminary data.</text>
</comment>
<feature type="domain" description="Endonuclease GajA/Old nuclease/RecF-like AAA" evidence="1">
    <location>
        <begin position="1"/>
        <end position="77"/>
    </location>
</feature>